<sequence length="160" mass="16996">ITMEACLRALEAFISPSAATTCKVRESLGVDTALGLTLALVSRAASASAAMALCMATGILTSLISTRATLIPHCSVTLSRIALGANTQPITKSTMWAERKPCHEPCCLNRRKVSVQTCPTERRSPPGALLSNVVCIQQVPQPMELADQHQWLLCGFSTAS</sequence>
<proteinExistence type="predicted"/>
<reference evidence="1" key="2">
    <citation type="submission" date="2025-08" db="UniProtKB">
        <authorList>
            <consortium name="Ensembl"/>
        </authorList>
    </citation>
    <scope>IDENTIFICATION</scope>
</reference>
<keyword evidence="2" id="KW-1185">Reference proteome</keyword>
<evidence type="ECO:0000313" key="2">
    <source>
        <dbReference type="Proteomes" id="UP000472266"/>
    </source>
</evidence>
<name>A0A672TQF6_STRHB</name>
<dbReference type="GeneTree" id="ENSGT00390000000223"/>
<reference evidence="1" key="3">
    <citation type="submission" date="2025-09" db="UniProtKB">
        <authorList>
            <consortium name="Ensembl"/>
        </authorList>
    </citation>
    <scope>IDENTIFICATION</scope>
</reference>
<dbReference type="AlphaFoldDB" id="A0A672TQF6"/>
<reference evidence="1 2" key="1">
    <citation type="submission" date="2019-11" db="EMBL/GenBank/DDBJ databases">
        <title>Strigops habroptila (kakapo) genome, bStrHab1, primary haplotype, v2.</title>
        <authorList>
            <person name="Jarvis E.D."/>
            <person name="Howard J."/>
            <person name="Rhie A."/>
            <person name="Phillippy A."/>
            <person name="Korlach J."/>
            <person name="Digby A."/>
            <person name="Iorns D."/>
            <person name="Eason D."/>
            <person name="Robertson B."/>
            <person name="Raemaekers T."/>
            <person name="Howe K."/>
            <person name="Lewin H."/>
            <person name="Damas J."/>
            <person name="Hastie A."/>
            <person name="Tracey A."/>
            <person name="Chow W."/>
            <person name="Fedrigo O."/>
        </authorList>
    </citation>
    <scope>NUCLEOTIDE SEQUENCE [LARGE SCALE GENOMIC DNA]</scope>
</reference>
<accession>A0A672TQF6</accession>
<dbReference type="Proteomes" id="UP000472266">
    <property type="component" value="Chromosome 2"/>
</dbReference>
<protein>
    <submittedName>
        <fullName evidence="1">Uncharacterized protein</fullName>
    </submittedName>
</protein>
<evidence type="ECO:0000313" key="1">
    <source>
        <dbReference type="Ensembl" id="ENSSHBP00005004505.1"/>
    </source>
</evidence>
<organism evidence="1 2">
    <name type="scientific">Strigops habroptila</name>
    <name type="common">Kakapo</name>
    <dbReference type="NCBI Taxonomy" id="2489341"/>
    <lineage>
        <taxon>Eukaryota</taxon>
        <taxon>Metazoa</taxon>
        <taxon>Chordata</taxon>
        <taxon>Craniata</taxon>
        <taxon>Vertebrata</taxon>
        <taxon>Euteleostomi</taxon>
        <taxon>Archelosauria</taxon>
        <taxon>Archosauria</taxon>
        <taxon>Dinosauria</taxon>
        <taxon>Saurischia</taxon>
        <taxon>Theropoda</taxon>
        <taxon>Coelurosauria</taxon>
        <taxon>Aves</taxon>
        <taxon>Neognathae</taxon>
        <taxon>Neoaves</taxon>
        <taxon>Telluraves</taxon>
        <taxon>Australaves</taxon>
        <taxon>Psittaciformes</taxon>
        <taxon>Psittacidae</taxon>
        <taxon>Strigops</taxon>
    </lineage>
</organism>
<dbReference type="InParanoid" id="A0A672TQF6"/>
<dbReference type="Ensembl" id="ENSSHBT00005005492.1">
    <property type="protein sequence ID" value="ENSSHBP00005004505.1"/>
    <property type="gene ID" value="ENSSHBG00005004017.1"/>
</dbReference>